<protein>
    <submittedName>
        <fullName evidence="1">Uncharacterized protein</fullName>
    </submittedName>
</protein>
<organism evidence="1">
    <name type="scientific">uncultured Desulfobacterium sp</name>
    <dbReference type="NCBI Taxonomy" id="201089"/>
    <lineage>
        <taxon>Bacteria</taxon>
        <taxon>Pseudomonadati</taxon>
        <taxon>Thermodesulfobacteriota</taxon>
        <taxon>Desulfobacteria</taxon>
        <taxon>Desulfobacterales</taxon>
        <taxon>Desulfobacteriaceae</taxon>
        <taxon>Desulfobacterium</taxon>
        <taxon>environmental samples</taxon>
    </lineage>
</organism>
<dbReference type="AlphaFoldDB" id="A0A445MZ83"/>
<proteinExistence type="predicted"/>
<dbReference type="EMBL" id="OJIN01000176">
    <property type="protein sequence ID" value="SPD74810.1"/>
    <property type="molecule type" value="Genomic_DNA"/>
</dbReference>
<name>A0A445MZ83_9BACT</name>
<evidence type="ECO:0000313" key="1">
    <source>
        <dbReference type="EMBL" id="SPD74810.1"/>
    </source>
</evidence>
<accession>A0A445MZ83</accession>
<gene>
    <name evidence="1" type="ORF">PITCH_A350019</name>
</gene>
<reference evidence="1" key="1">
    <citation type="submission" date="2018-01" db="EMBL/GenBank/DDBJ databases">
        <authorList>
            <person name="Regsiter A."/>
            <person name="William W."/>
        </authorList>
    </citation>
    <scope>NUCLEOTIDE SEQUENCE</scope>
    <source>
        <strain evidence="1">TRIP AH-1</strain>
    </source>
</reference>
<sequence length="100" mass="11089">MNQEKNPKNALICHSIEGPDIIGCANELINLFPSENCSTGSAPVDISLISPLTMAFIGGYSFDILLSIMNRFIFAVTNDERYLPASEIMKRKSDIRKISH</sequence>